<gene>
    <name evidence="1" type="ORF">NEOLEDRAFT_1141565</name>
</gene>
<dbReference type="EMBL" id="KV425633">
    <property type="protein sequence ID" value="KZT19806.1"/>
    <property type="molecule type" value="Genomic_DNA"/>
</dbReference>
<evidence type="ECO:0000313" key="2">
    <source>
        <dbReference type="Proteomes" id="UP000076761"/>
    </source>
</evidence>
<reference evidence="1 2" key="1">
    <citation type="journal article" date="2016" name="Mol. Biol. Evol.">
        <title>Comparative Genomics of Early-Diverging Mushroom-Forming Fungi Provides Insights into the Origins of Lignocellulose Decay Capabilities.</title>
        <authorList>
            <person name="Nagy L.G."/>
            <person name="Riley R."/>
            <person name="Tritt A."/>
            <person name="Adam C."/>
            <person name="Daum C."/>
            <person name="Floudas D."/>
            <person name="Sun H."/>
            <person name="Yadav J.S."/>
            <person name="Pangilinan J."/>
            <person name="Larsson K.H."/>
            <person name="Matsuura K."/>
            <person name="Barry K."/>
            <person name="Labutti K."/>
            <person name="Kuo R."/>
            <person name="Ohm R.A."/>
            <person name="Bhattacharya S.S."/>
            <person name="Shirouzu T."/>
            <person name="Yoshinaga Y."/>
            <person name="Martin F.M."/>
            <person name="Grigoriev I.V."/>
            <person name="Hibbett D.S."/>
        </authorList>
    </citation>
    <scope>NUCLEOTIDE SEQUENCE [LARGE SCALE GENOMIC DNA]</scope>
    <source>
        <strain evidence="1 2">HHB14362 ss-1</strain>
    </source>
</reference>
<sequence length="155" mass="17411">MISNSGCRLESLEIDSLGCCLGDVEDYGFLLSETPDLKKLKIRGCGGDPFDGASEDFLQDFARGQWFQHSNPPVPKLEELELEIMGDEVASRFIYSALMPRAKGNSKIAPLRKALVTVWCPDTDGDKVIQYTISEERKVVMEVKYDPNYCPEIRL</sequence>
<protein>
    <submittedName>
        <fullName evidence="1">Uncharacterized protein</fullName>
    </submittedName>
</protein>
<keyword evidence="2" id="KW-1185">Reference proteome</keyword>
<proteinExistence type="predicted"/>
<dbReference type="InParanoid" id="A0A165NLE2"/>
<name>A0A165NLE2_9AGAM</name>
<evidence type="ECO:0000313" key="1">
    <source>
        <dbReference type="EMBL" id="KZT19806.1"/>
    </source>
</evidence>
<dbReference type="AlphaFoldDB" id="A0A165NLE2"/>
<dbReference type="Proteomes" id="UP000076761">
    <property type="component" value="Unassembled WGS sequence"/>
</dbReference>
<accession>A0A165NLE2</accession>
<organism evidence="1 2">
    <name type="scientific">Neolentinus lepideus HHB14362 ss-1</name>
    <dbReference type="NCBI Taxonomy" id="1314782"/>
    <lineage>
        <taxon>Eukaryota</taxon>
        <taxon>Fungi</taxon>
        <taxon>Dikarya</taxon>
        <taxon>Basidiomycota</taxon>
        <taxon>Agaricomycotina</taxon>
        <taxon>Agaricomycetes</taxon>
        <taxon>Gloeophyllales</taxon>
        <taxon>Gloeophyllaceae</taxon>
        <taxon>Neolentinus</taxon>
    </lineage>
</organism>